<gene>
    <name evidence="1" type="ORF">F383_16060</name>
</gene>
<dbReference type="EMBL" id="KN393750">
    <property type="protein sequence ID" value="KHG10382.1"/>
    <property type="molecule type" value="Genomic_DNA"/>
</dbReference>
<evidence type="ECO:0000313" key="2">
    <source>
        <dbReference type="Proteomes" id="UP000032142"/>
    </source>
</evidence>
<dbReference type="Proteomes" id="UP000032142">
    <property type="component" value="Unassembled WGS sequence"/>
</dbReference>
<organism evidence="1 2">
    <name type="scientific">Gossypium arboreum</name>
    <name type="common">Tree cotton</name>
    <name type="synonym">Gossypium nanking</name>
    <dbReference type="NCBI Taxonomy" id="29729"/>
    <lineage>
        <taxon>Eukaryota</taxon>
        <taxon>Viridiplantae</taxon>
        <taxon>Streptophyta</taxon>
        <taxon>Embryophyta</taxon>
        <taxon>Tracheophyta</taxon>
        <taxon>Spermatophyta</taxon>
        <taxon>Magnoliopsida</taxon>
        <taxon>eudicotyledons</taxon>
        <taxon>Gunneridae</taxon>
        <taxon>Pentapetalae</taxon>
        <taxon>rosids</taxon>
        <taxon>malvids</taxon>
        <taxon>Malvales</taxon>
        <taxon>Malvaceae</taxon>
        <taxon>Malvoideae</taxon>
        <taxon>Gossypium</taxon>
    </lineage>
</organism>
<accession>A0A0B0NCK0</accession>
<evidence type="ECO:0000313" key="1">
    <source>
        <dbReference type="EMBL" id="KHG10382.1"/>
    </source>
</evidence>
<dbReference type="AlphaFoldDB" id="A0A0B0NCK0"/>
<name>A0A0B0NCK0_GOSAR</name>
<protein>
    <submittedName>
        <fullName evidence="1">Uncharacterized protein</fullName>
    </submittedName>
</protein>
<keyword evidence="2" id="KW-1185">Reference proteome</keyword>
<reference evidence="2" key="1">
    <citation type="submission" date="2014-09" db="EMBL/GenBank/DDBJ databases">
        <authorList>
            <person name="Mudge J."/>
            <person name="Ramaraj T."/>
            <person name="Lindquist I.E."/>
            <person name="Bharti A.K."/>
            <person name="Sundararajan A."/>
            <person name="Cameron C.T."/>
            <person name="Woodward J.E."/>
            <person name="May G.D."/>
            <person name="Brubaker C."/>
            <person name="Broadhvest J."/>
            <person name="Wilkins T.A."/>
        </authorList>
    </citation>
    <scope>NUCLEOTIDE SEQUENCE</scope>
    <source>
        <strain evidence="2">cv. AKA8401</strain>
    </source>
</reference>
<proteinExistence type="predicted"/>
<sequence length="66" mass="7542">MVIPLVVVVENEGTRFNIFDASCLNWTLPRLASLIMQTQNGKTRRGDIPAQRKMTHLKVHQHVLAF</sequence>